<dbReference type="AlphaFoldDB" id="A0A6H5G6I6"/>
<proteinExistence type="inferred from homology"/>
<dbReference type="GO" id="GO:0051018">
    <property type="term" value="F:protein kinase A binding"/>
    <property type="evidence" value="ECO:0007669"/>
    <property type="project" value="TreeGrafter"/>
</dbReference>
<dbReference type="Pfam" id="PF05303">
    <property type="entry name" value="GSKIP_dom"/>
    <property type="match status" value="1"/>
</dbReference>
<accession>A0A6H5G6I6</accession>
<evidence type="ECO:0000313" key="4">
    <source>
        <dbReference type="Proteomes" id="UP000479000"/>
    </source>
</evidence>
<comment type="similarity">
    <text evidence="1">Belongs to the GSKIP family.</text>
</comment>
<dbReference type="GO" id="GO:0005737">
    <property type="term" value="C:cytoplasm"/>
    <property type="evidence" value="ECO:0007669"/>
    <property type="project" value="TreeGrafter"/>
</dbReference>
<protein>
    <recommendedName>
        <fullName evidence="2">GSKIP domain-containing protein</fullName>
    </recommendedName>
</protein>
<dbReference type="OrthoDB" id="5804279at2759"/>
<dbReference type="GO" id="GO:0019207">
    <property type="term" value="F:kinase regulator activity"/>
    <property type="evidence" value="ECO:0007669"/>
    <property type="project" value="TreeGrafter"/>
</dbReference>
<feature type="domain" description="GSKIP" evidence="2">
    <location>
        <begin position="22"/>
        <end position="119"/>
    </location>
</feature>
<dbReference type="InterPro" id="IPR007967">
    <property type="entry name" value="GSKIP_dom"/>
</dbReference>
<reference evidence="3 4" key="1">
    <citation type="submission" date="2020-02" db="EMBL/GenBank/DDBJ databases">
        <authorList>
            <person name="Ferguson B K."/>
        </authorList>
    </citation>
    <scope>NUCLEOTIDE SEQUENCE [LARGE SCALE GENOMIC DNA]</scope>
</reference>
<dbReference type="Proteomes" id="UP000479000">
    <property type="component" value="Unassembled WGS sequence"/>
</dbReference>
<dbReference type="InterPro" id="IPR037395">
    <property type="entry name" value="GSKIP"/>
</dbReference>
<dbReference type="EMBL" id="CADCXU010006391">
    <property type="protein sequence ID" value="CAA9997955.1"/>
    <property type="molecule type" value="Genomic_DNA"/>
</dbReference>
<evidence type="ECO:0000313" key="3">
    <source>
        <dbReference type="EMBL" id="CAA9997955.1"/>
    </source>
</evidence>
<dbReference type="GO" id="GO:0060828">
    <property type="term" value="P:regulation of canonical Wnt signaling pathway"/>
    <property type="evidence" value="ECO:0007669"/>
    <property type="project" value="InterPro"/>
</dbReference>
<organism evidence="3 4">
    <name type="scientific">Nesidiocoris tenuis</name>
    <dbReference type="NCBI Taxonomy" id="355587"/>
    <lineage>
        <taxon>Eukaryota</taxon>
        <taxon>Metazoa</taxon>
        <taxon>Ecdysozoa</taxon>
        <taxon>Arthropoda</taxon>
        <taxon>Hexapoda</taxon>
        <taxon>Insecta</taxon>
        <taxon>Pterygota</taxon>
        <taxon>Neoptera</taxon>
        <taxon>Paraneoptera</taxon>
        <taxon>Hemiptera</taxon>
        <taxon>Heteroptera</taxon>
        <taxon>Panheteroptera</taxon>
        <taxon>Cimicomorpha</taxon>
        <taxon>Miridae</taxon>
        <taxon>Dicyphina</taxon>
        <taxon>Nesidiocoris</taxon>
    </lineage>
</organism>
<dbReference type="PANTHER" id="PTHR12490">
    <property type="entry name" value="GSK3B-INTERACTING PROTEIN"/>
    <property type="match status" value="1"/>
</dbReference>
<dbReference type="PANTHER" id="PTHR12490:SF4">
    <property type="entry name" value="GSK3B-INTERACTING PROTEIN"/>
    <property type="match status" value="1"/>
</dbReference>
<dbReference type="InterPro" id="IPR023231">
    <property type="entry name" value="GSKIP_dom_sf"/>
</dbReference>
<gene>
    <name evidence="3" type="ORF">NTEN_LOCUS4249</name>
</gene>
<dbReference type="SUPFAM" id="SSF103107">
    <property type="entry name" value="Hypothetical protein c14orf129, hspc210"/>
    <property type="match status" value="1"/>
</dbReference>
<sequence length="122" mass="13759">MRYVPTTDLVFNSRDSPETTWEEEAQAVLQDVQQHVKEISISTELVSSKRQIFLNLTTLEEQQYTVELSAAGFRIVGRSHNTQSESGIIYETPYALLSAISPGYSGNFAESLICRLNELNKE</sequence>
<evidence type="ECO:0000256" key="1">
    <source>
        <dbReference type="ARBA" id="ARBA00009571"/>
    </source>
</evidence>
<keyword evidence="4" id="KW-1185">Reference proteome</keyword>
<evidence type="ECO:0000259" key="2">
    <source>
        <dbReference type="Pfam" id="PF05303"/>
    </source>
</evidence>
<name>A0A6H5G6I6_9HEMI</name>
<dbReference type="Gene3D" id="3.30.2280.10">
    <property type="entry name" value="Hypothetical protein (hspc210)"/>
    <property type="match status" value="1"/>
</dbReference>